<comment type="pathway">
    <text evidence="3 18">Amino-acid biosynthesis; L-methionine biosynthesis via de novo pathway; L-homoserine from L-aspartate: step 3/3.</text>
</comment>
<dbReference type="Gene3D" id="3.30.70.260">
    <property type="match status" value="1"/>
</dbReference>
<dbReference type="UniPathway" id="UPA00051">
    <property type="reaction ID" value="UER00465"/>
</dbReference>
<dbReference type="Gene3D" id="3.40.50.720">
    <property type="entry name" value="NAD(P)-binding Rossmann-like Domain"/>
    <property type="match status" value="1"/>
</dbReference>
<comment type="pathway">
    <text evidence="2 18">Amino-acid biosynthesis; L-threonine biosynthesis; L-threonine from L-aspartate: step 3/5.</text>
</comment>
<dbReference type="RefSeq" id="WP_116418787.1">
    <property type="nucleotide sequence ID" value="NZ_NBXC01000018.1"/>
</dbReference>
<evidence type="ECO:0000256" key="4">
    <source>
        <dbReference type="ARBA" id="ARBA00006753"/>
    </source>
</evidence>
<dbReference type="SUPFAM" id="SSF55021">
    <property type="entry name" value="ACT-like"/>
    <property type="match status" value="1"/>
</dbReference>
<keyword evidence="10 18" id="KW-0560">Oxidoreductase</keyword>
<dbReference type="InterPro" id="IPR016204">
    <property type="entry name" value="HDH"/>
</dbReference>
<evidence type="ECO:0000256" key="6">
    <source>
        <dbReference type="ARBA" id="ARBA00013376"/>
    </source>
</evidence>
<dbReference type="PROSITE" id="PS01042">
    <property type="entry name" value="HOMOSER_DHGENASE"/>
    <property type="match status" value="1"/>
</dbReference>
<evidence type="ECO:0000256" key="5">
    <source>
        <dbReference type="ARBA" id="ARBA00013213"/>
    </source>
</evidence>
<comment type="cofactor">
    <cofactor evidence="1">
        <name>a metal cation</name>
        <dbReference type="ChEBI" id="CHEBI:25213"/>
    </cofactor>
</comment>
<dbReference type="PIRSF" id="PIRSF000098">
    <property type="entry name" value="Homoser_dehydrog"/>
    <property type="match status" value="1"/>
</dbReference>
<evidence type="ECO:0000256" key="2">
    <source>
        <dbReference type="ARBA" id="ARBA00005056"/>
    </source>
</evidence>
<evidence type="ECO:0000256" key="11">
    <source>
        <dbReference type="ARBA" id="ARBA00023053"/>
    </source>
</evidence>
<dbReference type="Pfam" id="PF03447">
    <property type="entry name" value="NAD_binding_3"/>
    <property type="match status" value="1"/>
</dbReference>
<evidence type="ECO:0000256" key="7">
    <source>
        <dbReference type="ARBA" id="ARBA00022605"/>
    </source>
</evidence>
<dbReference type="Pfam" id="PF00742">
    <property type="entry name" value="Homoserine_dh"/>
    <property type="match status" value="1"/>
</dbReference>
<dbReference type="NCBIfam" id="NF004976">
    <property type="entry name" value="PRK06349.1"/>
    <property type="match status" value="1"/>
</dbReference>
<dbReference type="EMBL" id="NBXE01000023">
    <property type="protein sequence ID" value="RFA26690.1"/>
    <property type="molecule type" value="Genomic_DNA"/>
</dbReference>
<keyword evidence="8 18" id="KW-0791">Threonine biosynthesis</keyword>
<proteinExistence type="inferred from homology"/>
<name>A0A3E0WBC7_9MICO</name>
<dbReference type="InterPro" id="IPR019811">
    <property type="entry name" value="HDH_CS"/>
</dbReference>
<evidence type="ECO:0000256" key="14">
    <source>
        <dbReference type="ARBA" id="ARBA00048841"/>
    </source>
</evidence>
<comment type="function">
    <text evidence="13">Catalyzes the conversion of L-aspartate-beta-semialdehyde (L-Asa) to L-homoserine (L-Hse), the third step in the biosynthesis of threonine and methionine from aspartate.</text>
</comment>
<dbReference type="InterPro" id="IPR045865">
    <property type="entry name" value="ACT-like_dom_sf"/>
</dbReference>
<evidence type="ECO:0000256" key="15">
    <source>
        <dbReference type="ARBA" id="ARBA00049031"/>
    </source>
</evidence>
<evidence type="ECO:0000256" key="18">
    <source>
        <dbReference type="RuleBase" id="RU000579"/>
    </source>
</evidence>
<dbReference type="InterPro" id="IPR002912">
    <property type="entry name" value="ACT_dom"/>
</dbReference>
<dbReference type="AlphaFoldDB" id="A0A3E0WBC7"/>
<keyword evidence="7 18" id="KW-0028">Amino-acid biosynthesis</keyword>
<dbReference type="Pfam" id="PF01842">
    <property type="entry name" value="ACT"/>
    <property type="match status" value="1"/>
</dbReference>
<organism evidence="21 22">
    <name type="scientific">Subtercola boreus</name>
    <dbReference type="NCBI Taxonomy" id="120213"/>
    <lineage>
        <taxon>Bacteria</taxon>
        <taxon>Bacillati</taxon>
        <taxon>Actinomycetota</taxon>
        <taxon>Actinomycetes</taxon>
        <taxon>Micrococcales</taxon>
        <taxon>Microbacteriaceae</taxon>
        <taxon>Subtercola</taxon>
    </lineage>
</organism>
<comment type="similarity">
    <text evidence="4 19">Belongs to the homoserine dehydrogenase family.</text>
</comment>
<evidence type="ECO:0000256" key="19">
    <source>
        <dbReference type="RuleBase" id="RU004171"/>
    </source>
</evidence>
<dbReference type="GO" id="GO:0004601">
    <property type="term" value="F:peroxidase activity"/>
    <property type="evidence" value="ECO:0007669"/>
    <property type="project" value="InterPro"/>
</dbReference>
<dbReference type="InterPro" id="IPR001342">
    <property type="entry name" value="HDH_cat"/>
</dbReference>
<dbReference type="GO" id="GO:0004412">
    <property type="term" value="F:homoserine dehydrogenase activity"/>
    <property type="evidence" value="ECO:0007669"/>
    <property type="project" value="UniProtKB-EC"/>
</dbReference>
<dbReference type="GO" id="GO:0009086">
    <property type="term" value="P:methionine biosynthetic process"/>
    <property type="evidence" value="ECO:0007669"/>
    <property type="project" value="UniProtKB-KW"/>
</dbReference>
<keyword evidence="11" id="KW-0915">Sodium</keyword>
<dbReference type="PROSITE" id="PS51671">
    <property type="entry name" value="ACT"/>
    <property type="match status" value="1"/>
</dbReference>
<dbReference type="SUPFAM" id="SSF51735">
    <property type="entry name" value="NAD(P)-binding Rossmann-fold domains"/>
    <property type="match status" value="1"/>
</dbReference>
<dbReference type="PANTHER" id="PTHR43331:SF1">
    <property type="entry name" value="HOMOSERINE DEHYDROGENASE"/>
    <property type="match status" value="1"/>
</dbReference>
<comment type="catalytic activity">
    <reaction evidence="15">
        <text>L-homoserine + NAD(+) = L-aspartate 4-semialdehyde + NADH + H(+)</text>
        <dbReference type="Rhea" id="RHEA:15757"/>
        <dbReference type="ChEBI" id="CHEBI:15378"/>
        <dbReference type="ChEBI" id="CHEBI:57476"/>
        <dbReference type="ChEBI" id="CHEBI:57540"/>
        <dbReference type="ChEBI" id="CHEBI:57945"/>
        <dbReference type="ChEBI" id="CHEBI:537519"/>
        <dbReference type="EC" id="1.1.1.3"/>
    </reaction>
    <physiologicalReaction direction="right-to-left" evidence="15">
        <dbReference type="Rhea" id="RHEA:15759"/>
    </physiologicalReaction>
</comment>
<comment type="caution">
    <text evidence="21">The sequence shown here is derived from an EMBL/GenBank/DDBJ whole genome shotgun (WGS) entry which is preliminary data.</text>
</comment>
<dbReference type="PANTHER" id="PTHR43331">
    <property type="entry name" value="HOMOSERINE DEHYDROGENASE"/>
    <property type="match status" value="1"/>
</dbReference>
<protein>
    <recommendedName>
        <fullName evidence="6 18">Homoserine dehydrogenase</fullName>
        <ecNumber evidence="5 18">1.1.1.3</ecNumber>
    </recommendedName>
</protein>
<evidence type="ECO:0000256" key="3">
    <source>
        <dbReference type="ARBA" id="ARBA00005062"/>
    </source>
</evidence>
<dbReference type="FunFam" id="3.30.360.10:FF:000005">
    <property type="entry name" value="Homoserine dehydrogenase"/>
    <property type="match status" value="1"/>
</dbReference>
<evidence type="ECO:0000259" key="20">
    <source>
        <dbReference type="PROSITE" id="PS51671"/>
    </source>
</evidence>
<dbReference type="InterPro" id="IPR019794">
    <property type="entry name" value="Peroxidases_AS"/>
</dbReference>
<feature type="domain" description="ACT" evidence="20">
    <location>
        <begin position="356"/>
        <end position="453"/>
    </location>
</feature>
<dbReference type="EC" id="1.1.1.3" evidence="5 18"/>
<feature type="binding site" evidence="17">
    <location>
        <position position="106"/>
    </location>
    <ligand>
        <name>NADPH</name>
        <dbReference type="ChEBI" id="CHEBI:57783"/>
    </ligand>
</feature>
<keyword evidence="12 18" id="KW-0486">Methionine biosynthesis</keyword>
<evidence type="ECO:0000313" key="22">
    <source>
        <dbReference type="Proteomes" id="UP000257080"/>
    </source>
</evidence>
<dbReference type="InterPro" id="IPR036291">
    <property type="entry name" value="NAD(P)-bd_dom_sf"/>
</dbReference>
<feature type="active site" description="Proton donor" evidence="16">
    <location>
        <position position="206"/>
    </location>
</feature>
<evidence type="ECO:0000256" key="9">
    <source>
        <dbReference type="ARBA" id="ARBA00022857"/>
    </source>
</evidence>
<dbReference type="CDD" id="cd04881">
    <property type="entry name" value="ACT_HSDH-Hom"/>
    <property type="match status" value="1"/>
</dbReference>
<dbReference type="GO" id="GO:0050661">
    <property type="term" value="F:NADP binding"/>
    <property type="evidence" value="ECO:0007669"/>
    <property type="project" value="InterPro"/>
</dbReference>
<evidence type="ECO:0000256" key="1">
    <source>
        <dbReference type="ARBA" id="ARBA00001920"/>
    </source>
</evidence>
<dbReference type="OrthoDB" id="9808167at2"/>
<accession>A0A3E0WBC7</accession>
<dbReference type="GO" id="GO:0009088">
    <property type="term" value="P:threonine biosynthetic process"/>
    <property type="evidence" value="ECO:0007669"/>
    <property type="project" value="UniProtKB-UniPathway"/>
</dbReference>
<evidence type="ECO:0000313" key="21">
    <source>
        <dbReference type="EMBL" id="RFA26690.1"/>
    </source>
</evidence>
<evidence type="ECO:0000256" key="13">
    <source>
        <dbReference type="ARBA" id="ARBA00044930"/>
    </source>
</evidence>
<dbReference type="Gene3D" id="3.30.360.10">
    <property type="entry name" value="Dihydrodipicolinate Reductase, domain 2"/>
    <property type="match status" value="1"/>
</dbReference>
<dbReference type="Proteomes" id="UP000257080">
    <property type="component" value="Unassembled WGS sequence"/>
</dbReference>
<gene>
    <name evidence="21" type="ORF">B7R25_09835</name>
</gene>
<evidence type="ECO:0000256" key="12">
    <source>
        <dbReference type="ARBA" id="ARBA00023167"/>
    </source>
</evidence>
<sequence length="457" mass="46850">MIEYRNLKIALLGAGSVGSRVAALLLEHGDELASRVGAGLELVGIAVRDVEAERDVTLPKELFTTDAESLILSADIVIELMGGIEPARSYILKSLNSGADVVTGNKALLALHGTELFEAAEQVGAQLFYEAAAGGAIPIIRPLRDSLAGDRVQRILGIVNGTTNFILDRMDVDGDTLEDALATATALGYAEADPTADIEGFDAAQKAAILARLAFHSAVPVEAVSREGITGVTAAQVERARRSGYVVKLLAICERVVDPVTGEEGIAARVHPALVSRLHPLAAVHGAKNAVFVEAEAAGDLMFYGAGAGGLETASAVLGDLVSAARRHVAGGPGVAESLTAHLPVLDIGKVQTRYQITLEVVDATGVLATIAGIFSDHGVSVETLEQSAAPAARPETVQPTAFGAAGHGATGADHITATLVIVTHRASEKSLAATVGSLAANPAVSSVTSVMRVEGA</sequence>
<keyword evidence="9 17" id="KW-0521">NADP</keyword>
<evidence type="ECO:0000256" key="10">
    <source>
        <dbReference type="ARBA" id="ARBA00023002"/>
    </source>
</evidence>
<dbReference type="SUPFAM" id="SSF55347">
    <property type="entry name" value="Glyceraldehyde-3-phosphate dehydrogenase-like, C-terminal domain"/>
    <property type="match status" value="1"/>
</dbReference>
<reference evidence="21 22" key="1">
    <citation type="submission" date="2017-04" db="EMBL/GenBank/DDBJ databases">
        <title>Comparative genome analysis of Subtercola boreus.</title>
        <authorList>
            <person name="Cho Y.-J."/>
            <person name="Cho A."/>
            <person name="Kim O.-S."/>
            <person name="Lee J.-I."/>
        </authorList>
    </citation>
    <scope>NUCLEOTIDE SEQUENCE [LARGE SCALE GENOMIC DNA]</scope>
    <source>
        <strain evidence="21 22">P28004</strain>
    </source>
</reference>
<feature type="binding site" evidence="17">
    <location>
        <position position="191"/>
    </location>
    <ligand>
        <name>L-homoserine</name>
        <dbReference type="ChEBI" id="CHEBI:57476"/>
    </ligand>
</feature>
<evidence type="ECO:0000256" key="16">
    <source>
        <dbReference type="PIRSR" id="PIRSR000098-1"/>
    </source>
</evidence>
<dbReference type="PROSITE" id="PS00436">
    <property type="entry name" value="PEROXIDASE_2"/>
    <property type="match status" value="1"/>
</dbReference>
<dbReference type="InterPro" id="IPR005106">
    <property type="entry name" value="Asp/hSer_DH_NAD-bd"/>
</dbReference>
<feature type="binding site" evidence="17">
    <location>
        <begin position="12"/>
        <end position="19"/>
    </location>
    <ligand>
        <name>NADP(+)</name>
        <dbReference type="ChEBI" id="CHEBI:58349"/>
    </ligand>
</feature>
<comment type="catalytic activity">
    <reaction evidence="14">
        <text>L-homoserine + NADP(+) = L-aspartate 4-semialdehyde + NADPH + H(+)</text>
        <dbReference type="Rhea" id="RHEA:15761"/>
        <dbReference type="ChEBI" id="CHEBI:15378"/>
        <dbReference type="ChEBI" id="CHEBI:57476"/>
        <dbReference type="ChEBI" id="CHEBI:57783"/>
        <dbReference type="ChEBI" id="CHEBI:58349"/>
        <dbReference type="ChEBI" id="CHEBI:537519"/>
        <dbReference type="EC" id="1.1.1.3"/>
    </reaction>
    <physiologicalReaction direction="right-to-left" evidence="14">
        <dbReference type="Rhea" id="RHEA:15763"/>
    </physiologicalReaction>
</comment>
<evidence type="ECO:0000256" key="17">
    <source>
        <dbReference type="PIRSR" id="PIRSR000098-2"/>
    </source>
</evidence>
<evidence type="ECO:0000256" key="8">
    <source>
        <dbReference type="ARBA" id="ARBA00022697"/>
    </source>
</evidence>
<dbReference type="UniPathway" id="UPA00050">
    <property type="reaction ID" value="UER00063"/>
</dbReference>